<dbReference type="SUPFAM" id="SSF52047">
    <property type="entry name" value="RNI-like"/>
    <property type="match status" value="2"/>
</dbReference>
<dbReference type="PANTHER" id="PTHR38926">
    <property type="entry name" value="F-BOX DOMAIN CONTAINING PROTEIN, EXPRESSED"/>
    <property type="match status" value="1"/>
</dbReference>
<dbReference type="SUPFAM" id="SSF48452">
    <property type="entry name" value="TPR-like"/>
    <property type="match status" value="1"/>
</dbReference>
<evidence type="ECO:0000313" key="2">
    <source>
        <dbReference type="Proteomes" id="UP001234581"/>
    </source>
</evidence>
<keyword evidence="2" id="KW-1185">Reference proteome</keyword>
<evidence type="ECO:0008006" key="3">
    <source>
        <dbReference type="Google" id="ProtNLM"/>
    </source>
</evidence>
<dbReference type="EMBL" id="JARTCD010000027">
    <property type="protein sequence ID" value="KAJ8657976.1"/>
    <property type="molecule type" value="Genomic_DNA"/>
</dbReference>
<protein>
    <recommendedName>
        <fullName evidence="3">F-box domain-containing protein</fullName>
    </recommendedName>
</protein>
<dbReference type="InterPro" id="IPR032675">
    <property type="entry name" value="LRR_dom_sf"/>
</dbReference>
<gene>
    <name evidence="1" type="ORF">O0I10_006247</name>
</gene>
<dbReference type="RefSeq" id="XP_058342889.1">
    <property type="nucleotide sequence ID" value="XM_058486277.1"/>
</dbReference>
<dbReference type="AlphaFoldDB" id="A0AAD7V3N6"/>
<dbReference type="Proteomes" id="UP001234581">
    <property type="component" value="Unassembled WGS sequence"/>
</dbReference>
<dbReference type="InterPro" id="IPR011990">
    <property type="entry name" value="TPR-like_helical_dom_sf"/>
</dbReference>
<dbReference type="GeneID" id="83213658"/>
<accession>A0AAD7V3N6</accession>
<organism evidence="1 2">
    <name type="scientific">Lichtheimia ornata</name>
    <dbReference type="NCBI Taxonomy" id="688661"/>
    <lineage>
        <taxon>Eukaryota</taxon>
        <taxon>Fungi</taxon>
        <taxon>Fungi incertae sedis</taxon>
        <taxon>Mucoromycota</taxon>
        <taxon>Mucoromycotina</taxon>
        <taxon>Mucoromycetes</taxon>
        <taxon>Mucorales</taxon>
        <taxon>Lichtheimiaceae</taxon>
        <taxon>Lichtheimia</taxon>
    </lineage>
</organism>
<dbReference type="Gene3D" id="3.80.10.10">
    <property type="entry name" value="Ribonuclease Inhibitor"/>
    <property type="match status" value="2"/>
</dbReference>
<comment type="caution">
    <text evidence="1">The sequence shown here is derived from an EMBL/GenBank/DDBJ whole genome shotgun (WGS) entry which is preliminary data.</text>
</comment>
<reference evidence="1 2" key="1">
    <citation type="submission" date="2023-03" db="EMBL/GenBank/DDBJ databases">
        <title>Genome sequence of Lichtheimia ornata CBS 291.66.</title>
        <authorList>
            <person name="Mohabir J.T."/>
            <person name="Shea T.P."/>
            <person name="Kurbessoian T."/>
            <person name="Berby B."/>
            <person name="Fontaine J."/>
            <person name="Livny J."/>
            <person name="Gnirke A."/>
            <person name="Stajich J.E."/>
            <person name="Cuomo C.A."/>
        </authorList>
    </citation>
    <scope>NUCLEOTIDE SEQUENCE [LARGE SCALE GENOMIC DNA]</scope>
    <source>
        <strain evidence="1">CBS 291.66</strain>
    </source>
</reference>
<sequence>MTHTIWNDLCNQPTLTASSDKYAQLVHNATTLVHEGIQLILSALDQRATGSTKCANFEAALHDAKLMQQFSPFSARGYIREASIYSEQGKQRQAIDICDKGMSMVNTKDTYYDDLKRAKMDAEQRQNTRIDFVSQLPLDIVITTLIPMLVKDSLRIPEMPSPYVFISKTWRDRIVECFGGLRFEIGYFGGHRDRECLEVAKFARYTKELKVSSYSQGRWVGDLLSQNDFCMLRKLCIAEFSNNHVDHFVSCLESISNTLTHLNISFQGAVLSVPTIVKACPNLVSLCIFNTPNAGVSSLPMKTWPALRTLSLTFSQTALTCDEIVWILRRFPSLKRLELHPCSDIESALIVLRYAPRISNIELLMRDKGVQLTYVDEGHACEGITHLTMKTETGQICNNTATILKQHHETLERIEWDMDDESVNRDIYDMQFPQLKKLVLNKAGWWIPRNAPLLEELEMTLATIDQHPAVLLAIPPKLKKLALDLRQGLNAANNSTIEHYLDRFAHQHPLKELDIKFDSKDNVGNLLEAIHRHNQLEVLKVTFTGTWCSYPMDQFLGRLIKGCPRLVNLEFISKTSPTANSIALMQSLQHLKYLAFSLHGTGGRGGFWHIIPTFLQLKYLKIYAPRIVNKKNVDYFLKQRPDMQIIIDNHTIIF</sequence>
<dbReference type="PANTHER" id="PTHR38926:SF5">
    <property type="entry name" value="F-BOX AND LEUCINE-RICH REPEAT PROTEIN 6"/>
    <property type="match status" value="1"/>
</dbReference>
<evidence type="ECO:0000313" key="1">
    <source>
        <dbReference type="EMBL" id="KAJ8657976.1"/>
    </source>
</evidence>
<proteinExistence type="predicted"/>
<name>A0AAD7V3N6_9FUNG</name>